<dbReference type="GO" id="GO:0004341">
    <property type="term" value="F:gluconolactonase activity"/>
    <property type="evidence" value="ECO:0007669"/>
    <property type="project" value="TreeGrafter"/>
</dbReference>
<proteinExistence type="inferred from homology"/>
<dbReference type="Proteomes" id="UP000035352">
    <property type="component" value="Chromosome"/>
</dbReference>
<sequence>MTEPLYEARVAVEQPAVLGESPVWHPDEQALYYCDIAGHQLRRFDPHTHTLDTWTFDTNVCHCAPTPKGGVVLAMRDGLWRFDLRRGQREAIVSPPPYDPAQERFNDGKSDPAGRLWSGTIYEPRKPPLAALYRLDVDGVLTRQADGLTVCNGIAWSPDARRMYWSDTTSHTVFVSDFDLERGSVANTRVFARFDLKREGQSLDDYGGRPDGAAVDVEGNYWTAMFEGSRLLQLSPEGAVLREVRLPVRCPTMPCFGGADLKTLYVTTSREKRPAEELAAQPAAGCVLALRVEVPGLPANRCKV</sequence>
<evidence type="ECO:0000313" key="6">
    <source>
        <dbReference type="Proteomes" id="UP000035352"/>
    </source>
</evidence>
<comment type="similarity">
    <text evidence="1">Belongs to the SMP-30/CGR1 family.</text>
</comment>
<keyword evidence="3" id="KW-0862">Zinc</keyword>
<feature type="binding site" evidence="3">
    <location>
        <position position="211"/>
    </location>
    <ligand>
        <name>a divalent metal cation</name>
        <dbReference type="ChEBI" id="CHEBI:60240"/>
    </ligand>
</feature>
<evidence type="ECO:0000256" key="2">
    <source>
        <dbReference type="PIRSR" id="PIRSR605511-1"/>
    </source>
</evidence>
<dbReference type="PANTHER" id="PTHR10907:SF47">
    <property type="entry name" value="REGUCALCIN"/>
    <property type="match status" value="1"/>
</dbReference>
<dbReference type="OrthoDB" id="9031811at2"/>
<name>A0A0G3BQK0_9BURK</name>
<evidence type="ECO:0000313" key="5">
    <source>
        <dbReference type="EMBL" id="AKJ31714.1"/>
    </source>
</evidence>
<evidence type="ECO:0000259" key="4">
    <source>
        <dbReference type="Pfam" id="PF08450"/>
    </source>
</evidence>
<dbReference type="PANTHER" id="PTHR10907">
    <property type="entry name" value="REGUCALCIN"/>
    <property type="match status" value="1"/>
</dbReference>
<dbReference type="InterPro" id="IPR005511">
    <property type="entry name" value="SMP-30"/>
</dbReference>
<keyword evidence="3" id="KW-0479">Metal-binding</keyword>
<reference evidence="5 6" key="1">
    <citation type="submission" date="2015-05" db="EMBL/GenBank/DDBJ databases">
        <authorList>
            <person name="Tang B."/>
            <person name="Yu Y."/>
        </authorList>
    </citation>
    <scope>NUCLEOTIDE SEQUENCE [LARGE SCALE GENOMIC DNA]</scope>
    <source>
        <strain evidence="5 6">DSM 7029</strain>
    </source>
</reference>
<feature type="active site" description="Proton donor/acceptor" evidence="2">
    <location>
        <position position="211"/>
    </location>
</feature>
<dbReference type="STRING" id="413882.AAW51_5023"/>
<dbReference type="GO" id="GO:0005509">
    <property type="term" value="F:calcium ion binding"/>
    <property type="evidence" value="ECO:0007669"/>
    <property type="project" value="TreeGrafter"/>
</dbReference>
<evidence type="ECO:0000256" key="1">
    <source>
        <dbReference type="ARBA" id="ARBA00008853"/>
    </source>
</evidence>
<keyword evidence="6" id="KW-1185">Reference proteome</keyword>
<dbReference type="RefSeq" id="WP_047196802.1">
    <property type="nucleotide sequence ID" value="NZ_CP011371.1"/>
</dbReference>
<accession>A0A0G3BQK0</accession>
<organism evidence="5 6">
    <name type="scientific">Caldimonas brevitalea</name>
    <dbReference type="NCBI Taxonomy" id="413882"/>
    <lineage>
        <taxon>Bacteria</taxon>
        <taxon>Pseudomonadati</taxon>
        <taxon>Pseudomonadota</taxon>
        <taxon>Betaproteobacteria</taxon>
        <taxon>Burkholderiales</taxon>
        <taxon>Sphaerotilaceae</taxon>
        <taxon>Caldimonas</taxon>
    </lineage>
</organism>
<dbReference type="KEGG" id="pbh:AAW51_5023"/>
<dbReference type="SUPFAM" id="SSF63829">
    <property type="entry name" value="Calcium-dependent phosphotriesterase"/>
    <property type="match status" value="1"/>
</dbReference>
<dbReference type="GO" id="GO:0019853">
    <property type="term" value="P:L-ascorbic acid biosynthetic process"/>
    <property type="evidence" value="ECO:0007669"/>
    <property type="project" value="TreeGrafter"/>
</dbReference>
<gene>
    <name evidence="5" type="ORF">AAW51_5023</name>
</gene>
<feature type="binding site" evidence="3">
    <location>
        <position position="106"/>
    </location>
    <ligand>
        <name>substrate</name>
    </ligand>
</feature>
<dbReference type="Gene3D" id="2.120.10.30">
    <property type="entry name" value="TolB, C-terminal domain"/>
    <property type="match status" value="1"/>
</dbReference>
<dbReference type="InterPro" id="IPR013658">
    <property type="entry name" value="SGL"/>
</dbReference>
<protein>
    <submittedName>
        <fullName evidence="5">Gluconolactonase</fullName>
    </submittedName>
</protein>
<comment type="cofactor">
    <cofactor evidence="3">
        <name>Zn(2+)</name>
        <dbReference type="ChEBI" id="CHEBI:29105"/>
    </cofactor>
    <text evidence="3">Binds 1 divalent metal cation per subunit.</text>
</comment>
<feature type="binding site" evidence="3">
    <location>
        <position position="152"/>
    </location>
    <ligand>
        <name>a divalent metal cation</name>
        <dbReference type="ChEBI" id="CHEBI:60240"/>
    </ligand>
</feature>
<feature type="binding site" evidence="3">
    <location>
        <position position="20"/>
    </location>
    <ligand>
        <name>a divalent metal cation</name>
        <dbReference type="ChEBI" id="CHEBI:60240"/>
    </ligand>
</feature>
<dbReference type="EMBL" id="CP011371">
    <property type="protein sequence ID" value="AKJ31714.1"/>
    <property type="molecule type" value="Genomic_DNA"/>
</dbReference>
<dbReference type="InterPro" id="IPR011042">
    <property type="entry name" value="6-blade_b-propeller_TolB-like"/>
</dbReference>
<dbReference type="Pfam" id="PF08450">
    <property type="entry name" value="SGL"/>
    <property type="match status" value="1"/>
</dbReference>
<feature type="domain" description="SMP-30/Gluconolactonase/LRE-like region" evidence="4">
    <location>
        <begin position="18"/>
        <end position="269"/>
    </location>
</feature>
<dbReference type="AlphaFoldDB" id="A0A0G3BQK0"/>
<dbReference type="PRINTS" id="PR01790">
    <property type="entry name" value="SMP30FAMILY"/>
</dbReference>
<evidence type="ECO:0000256" key="3">
    <source>
        <dbReference type="PIRSR" id="PIRSR605511-2"/>
    </source>
</evidence>
<feature type="binding site" evidence="3">
    <location>
        <position position="104"/>
    </location>
    <ligand>
        <name>substrate</name>
    </ligand>
</feature>